<feature type="transmembrane region" description="Helical" evidence="2">
    <location>
        <begin position="308"/>
        <end position="329"/>
    </location>
</feature>
<dbReference type="OMA" id="YNENSYW"/>
<dbReference type="AlphaFoldDB" id="A0A5J4Z737"/>
<accession>A0A5J4Z737</accession>
<feature type="transmembrane region" description="Helical" evidence="2">
    <location>
        <begin position="236"/>
        <end position="260"/>
    </location>
</feature>
<name>A0A5J4Z737_PORPP</name>
<evidence type="ECO:0000313" key="3">
    <source>
        <dbReference type="EMBL" id="KAA8499546.1"/>
    </source>
</evidence>
<dbReference type="OrthoDB" id="4144at2759"/>
<dbReference type="SUPFAM" id="SSF57997">
    <property type="entry name" value="Tropomyosin"/>
    <property type="match status" value="1"/>
</dbReference>
<protein>
    <submittedName>
        <fullName evidence="3">Uncharacterized protein</fullName>
    </submittedName>
</protein>
<proteinExistence type="predicted"/>
<sequence length="446" mass="51060">MRPLKKNWRAPASGHSVQSLRARTWRPPIAIRIAVVVSGLCFLLGSARAEATGHDVSALLSTSVNDLNEEDAQAFMKNLKTAMDVQVKEMITVRSAVEKLNVEDIEMSMKITEMERELELSSTRSQMASEELAKLNQEVVTMEKELGGLSTSVEDLEVELSTITQNLVEIEKENEEFRQRASEPLLIDVLDNSVANWGDTSRGVLRKAVKDVIPAVEDLGKTASAYRVQMTKMSRIVALAASVFLYSFTALFVYFVYTVYRKTRGRFTLSRMLFLGDLFCTLFWAIILVLYVLLLTDPMFVMQKRSPVAFFLFQIAAMGSYVVYAYLRVIAFADNMGWTNLGELLAVVVIGHHYYLRVWLPSMSDVYNENSYWMFYACYMWLFGAFMYSRVQAFAPLKQLRGQKLDMITWFRILKKRFWEDERDLDDVETLSLDEDEDDSSYSSSE</sequence>
<dbReference type="EMBL" id="VRMN01000001">
    <property type="protein sequence ID" value="KAA8499546.1"/>
    <property type="molecule type" value="Genomic_DNA"/>
</dbReference>
<feature type="coiled-coil region" evidence="1">
    <location>
        <begin position="118"/>
        <end position="180"/>
    </location>
</feature>
<reference evidence="4" key="1">
    <citation type="journal article" date="2019" name="Nat. Commun.">
        <title>Expansion of phycobilisome linker gene families in mesophilic red algae.</title>
        <authorList>
            <person name="Lee J."/>
            <person name="Kim D."/>
            <person name="Bhattacharya D."/>
            <person name="Yoon H.S."/>
        </authorList>
    </citation>
    <scope>NUCLEOTIDE SEQUENCE [LARGE SCALE GENOMIC DNA]</scope>
    <source>
        <strain evidence="4">CCMP 1328</strain>
    </source>
</reference>
<feature type="transmembrane region" description="Helical" evidence="2">
    <location>
        <begin position="272"/>
        <end position="296"/>
    </location>
</feature>
<keyword evidence="2" id="KW-0472">Membrane</keyword>
<feature type="transmembrane region" description="Helical" evidence="2">
    <location>
        <begin position="372"/>
        <end position="391"/>
    </location>
</feature>
<keyword evidence="1" id="KW-0175">Coiled coil</keyword>
<keyword evidence="4" id="KW-1185">Reference proteome</keyword>
<keyword evidence="2" id="KW-1133">Transmembrane helix</keyword>
<comment type="caution">
    <text evidence="3">The sequence shown here is derived from an EMBL/GenBank/DDBJ whole genome shotgun (WGS) entry which is preliminary data.</text>
</comment>
<evidence type="ECO:0000313" key="4">
    <source>
        <dbReference type="Proteomes" id="UP000324585"/>
    </source>
</evidence>
<organism evidence="3 4">
    <name type="scientific">Porphyridium purpureum</name>
    <name type="common">Red alga</name>
    <name type="synonym">Porphyridium cruentum</name>
    <dbReference type="NCBI Taxonomy" id="35688"/>
    <lineage>
        <taxon>Eukaryota</taxon>
        <taxon>Rhodophyta</taxon>
        <taxon>Bangiophyceae</taxon>
        <taxon>Porphyridiales</taxon>
        <taxon>Porphyridiaceae</taxon>
        <taxon>Porphyridium</taxon>
    </lineage>
</organism>
<evidence type="ECO:0000256" key="1">
    <source>
        <dbReference type="SAM" id="Coils"/>
    </source>
</evidence>
<dbReference type="Proteomes" id="UP000324585">
    <property type="component" value="Unassembled WGS sequence"/>
</dbReference>
<gene>
    <name evidence="3" type="ORF">FVE85_7131</name>
</gene>
<evidence type="ECO:0000256" key="2">
    <source>
        <dbReference type="SAM" id="Phobius"/>
    </source>
</evidence>
<keyword evidence="2" id="KW-0812">Transmembrane</keyword>